<dbReference type="Proteomes" id="UP000617734">
    <property type="component" value="Unassembled WGS sequence"/>
</dbReference>
<gene>
    <name evidence="2" type="ORF">GCM10018781_53560</name>
</gene>
<dbReference type="EMBL" id="BNBO01000036">
    <property type="protein sequence ID" value="GHH78229.1"/>
    <property type="molecule type" value="Genomic_DNA"/>
</dbReference>
<evidence type="ECO:0000256" key="1">
    <source>
        <dbReference type="SAM" id="MobiDB-lite"/>
    </source>
</evidence>
<keyword evidence="3" id="KW-1185">Reference proteome</keyword>
<evidence type="ECO:0000313" key="2">
    <source>
        <dbReference type="EMBL" id="GHH78229.1"/>
    </source>
</evidence>
<name>A0A919G5S8_9ACTN</name>
<accession>A0A919G5S8</accession>
<comment type="caution">
    <text evidence="2">The sequence shown here is derived from an EMBL/GenBank/DDBJ whole genome shotgun (WGS) entry which is preliminary data.</text>
</comment>
<organism evidence="2 3">
    <name type="scientific">Kitasatospora indigofera</name>
    <dbReference type="NCBI Taxonomy" id="67307"/>
    <lineage>
        <taxon>Bacteria</taxon>
        <taxon>Bacillati</taxon>
        <taxon>Actinomycetota</taxon>
        <taxon>Actinomycetes</taxon>
        <taxon>Kitasatosporales</taxon>
        <taxon>Streptomycetaceae</taxon>
        <taxon>Kitasatospora</taxon>
    </lineage>
</organism>
<evidence type="ECO:0000313" key="3">
    <source>
        <dbReference type="Proteomes" id="UP000617734"/>
    </source>
</evidence>
<sequence length="88" mass="8794">MPPFSVEEAVTVLPWESSVPAALAVPTGTAMQRPATTAAAVRAAGARRTLEPEPAEVNLTGASPAVGGVRGMGTLSREAGAGPVERDA</sequence>
<proteinExistence type="predicted"/>
<dbReference type="AlphaFoldDB" id="A0A919G5S8"/>
<reference evidence="2" key="2">
    <citation type="submission" date="2020-09" db="EMBL/GenBank/DDBJ databases">
        <authorList>
            <person name="Sun Q."/>
            <person name="Ohkuma M."/>
        </authorList>
    </citation>
    <scope>NUCLEOTIDE SEQUENCE</scope>
    <source>
        <strain evidence="2">JCM 4646</strain>
    </source>
</reference>
<feature type="region of interest" description="Disordered" evidence="1">
    <location>
        <begin position="58"/>
        <end position="88"/>
    </location>
</feature>
<reference evidence="2" key="1">
    <citation type="journal article" date="2014" name="Int. J. Syst. Evol. Microbiol.">
        <title>Complete genome sequence of Corynebacterium casei LMG S-19264T (=DSM 44701T), isolated from a smear-ripened cheese.</title>
        <authorList>
            <consortium name="US DOE Joint Genome Institute (JGI-PGF)"/>
            <person name="Walter F."/>
            <person name="Albersmeier A."/>
            <person name="Kalinowski J."/>
            <person name="Ruckert C."/>
        </authorList>
    </citation>
    <scope>NUCLEOTIDE SEQUENCE</scope>
    <source>
        <strain evidence="2">JCM 4646</strain>
    </source>
</reference>
<protein>
    <submittedName>
        <fullName evidence="2">Uncharacterized protein</fullName>
    </submittedName>
</protein>